<accession>A0A1H9GH11</accession>
<evidence type="ECO:0000256" key="5">
    <source>
        <dbReference type="ARBA" id="ARBA00022989"/>
    </source>
</evidence>
<keyword evidence="5 7" id="KW-1133">Transmembrane helix</keyword>
<feature type="transmembrane region" description="Helical" evidence="7">
    <location>
        <begin position="73"/>
        <end position="100"/>
    </location>
</feature>
<protein>
    <submittedName>
        <fullName evidence="9">Binding-protein-dependent transport system inner membrane component</fullName>
    </submittedName>
</protein>
<evidence type="ECO:0000256" key="2">
    <source>
        <dbReference type="ARBA" id="ARBA00022448"/>
    </source>
</evidence>
<reference evidence="9 10" key="1">
    <citation type="submission" date="2016-10" db="EMBL/GenBank/DDBJ databases">
        <authorList>
            <person name="Varghese N."/>
            <person name="Submissions S."/>
        </authorList>
    </citation>
    <scope>NUCLEOTIDE SEQUENCE [LARGE SCALE GENOMIC DNA]</scope>
    <source>
        <strain evidence="9 10">CGMCC 1.7734</strain>
    </source>
</reference>
<evidence type="ECO:0000256" key="7">
    <source>
        <dbReference type="SAM" id="Phobius"/>
    </source>
</evidence>
<evidence type="ECO:0000259" key="8">
    <source>
        <dbReference type="Pfam" id="PF00528"/>
    </source>
</evidence>
<name>A0A1H9GH11_9BACI</name>
<dbReference type="RefSeq" id="WP_092504830.1">
    <property type="nucleotide sequence ID" value="NZ_FOEH01000003.1"/>
</dbReference>
<feature type="transmembrane region" description="Helical" evidence="7">
    <location>
        <begin position="220"/>
        <end position="240"/>
    </location>
</feature>
<feature type="transmembrane region" description="Helical" evidence="7">
    <location>
        <begin position="112"/>
        <end position="134"/>
    </location>
</feature>
<dbReference type="PROSITE" id="PS51257">
    <property type="entry name" value="PROKAR_LIPOPROTEIN"/>
    <property type="match status" value="1"/>
</dbReference>
<evidence type="ECO:0000313" key="9">
    <source>
        <dbReference type="EMBL" id="SEQ49381.1"/>
    </source>
</evidence>
<dbReference type="CDD" id="cd06261">
    <property type="entry name" value="TM_PBP2"/>
    <property type="match status" value="1"/>
</dbReference>
<dbReference type="InterPro" id="IPR000515">
    <property type="entry name" value="MetI-like"/>
</dbReference>
<dbReference type="Proteomes" id="UP000198733">
    <property type="component" value="Unassembled WGS sequence"/>
</dbReference>
<evidence type="ECO:0000256" key="3">
    <source>
        <dbReference type="ARBA" id="ARBA00022475"/>
    </source>
</evidence>
<dbReference type="PANTHER" id="PTHR30465:SF44">
    <property type="entry name" value="ABC-TYPE DIPEPTIDE_OLIGOPEPTIDE TRANSPORT SYSTEM, PERMEASE COMPONENT"/>
    <property type="match status" value="1"/>
</dbReference>
<keyword evidence="6 7" id="KW-0472">Membrane</keyword>
<feature type="transmembrane region" description="Helical" evidence="7">
    <location>
        <begin position="252"/>
        <end position="270"/>
    </location>
</feature>
<comment type="caution">
    <text evidence="9">The sequence shown here is derived from an EMBL/GenBank/DDBJ whole genome shotgun (WGS) entry which is preliminary data.</text>
</comment>
<evidence type="ECO:0000256" key="6">
    <source>
        <dbReference type="ARBA" id="ARBA00023136"/>
    </source>
</evidence>
<keyword evidence="10" id="KW-1185">Reference proteome</keyword>
<keyword evidence="4 7" id="KW-0812">Transmembrane</keyword>
<dbReference type="Pfam" id="PF00528">
    <property type="entry name" value="BPD_transp_1"/>
    <property type="match status" value="1"/>
</dbReference>
<evidence type="ECO:0000313" key="10">
    <source>
        <dbReference type="Proteomes" id="UP000198733"/>
    </source>
</evidence>
<dbReference type="SUPFAM" id="SSF161098">
    <property type="entry name" value="MetI-like"/>
    <property type="match status" value="1"/>
</dbReference>
<gene>
    <name evidence="9" type="ORF">SAMN05216232_2608</name>
</gene>
<evidence type="ECO:0000256" key="1">
    <source>
        <dbReference type="ARBA" id="ARBA00004651"/>
    </source>
</evidence>
<organism evidence="9 10">
    <name type="scientific">Virgibacillus subterraneus</name>
    <dbReference type="NCBI Taxonomy" id="621109"/>
    <lineage>
        <taxon>Bacteria</taxon>
        <taxon>Bacillati</taxon>
        <taxon>Bacillota</taxon>
        <taxon>Bacilli</taxon>
        <taxon>Bacillales</taxon>
        <taxon>Bacillaceae</taxon>
        <taxon>Virgibacillus</taxon>
    </lineage>
</organism>
<feature type="transmembrane region" description="Helical" evidence="7">
    <location>
        <begin position="154"/>
        <end position="174"/>
    </location>
</feature>
<comment type="subcellular location">
    <subcellularLocation>
        <location evidence="1">Cell membrane</location>
        <topology evidence="1">Multi-pass membrane protein</topology>
    </subcellularLocation>
</comment>
<keyword evidence="2" id="KW-0813">Transport</keyword>
<proteinExistence type="predicted"/>
<keyword evidence="3" id="KW-1003">Cell membrane</keyword>
<dbReference type="EMBL" id="FOEH01000003">
    <property type="protein sequence ID" value="SEQ49381.1"/>
    <property type="molecule type" value="Genomic_DNA"/>
</dbReference>
<dbReference type="InterPro" id="IPR035906">
    <property type="entry name" value="MetI-like_sf"/>
</dbReference>
<dbReference type="Gene3D" id="1.10.3720.10">
    <property type="entry name" value="MetI-like"/>
    <property type="match status" value="1"/>
</dbReference>
<evidence type="ECO:0000256" key="4">
    <source>
        <dbReference type="ARBA" id="ARBA00022692"/>
    </source>
</evidence>
<feature type="domain" description="ABC transmembrane type-1" evidence="8">
    <location>
        <begin position="106"/>
        <end position="278"/>
    </location>
</feature>
<feature type="transmembrane region" description="Helical" evidence="7">
    <location>
        <begin position="12"/>
        <end position="29"/>
    </location>
</feature>
<sequence length="291" mass="33878">MWKSLVKSCRDISLIIFIILLISCMPVLFQTQSFTYFFQSIGSGIYYLFQPQKIIIPLSNGDEVPFFAAVYNAYLNSIIIIFGSLTIAIIVSILFTYLFHILTTPFKKVIHGIFFIVESMPDVLIVLLNIQFFIWIFKKTGISLGIYEFGGETIYLLPILALSSIPAIYLFKYMTASIDEEKTKDYYLLSRSKGFGESYIFFIHLFRNTLLTLIQYYKNIFLYMISSLLILEILLRLNGIMSFVKLYGIGDFRILMWVLIMLYFPLYIFIRSGEYIVNKWTFDEAGDQVVE</sequence>
<dbReference type="PANTHER" id="PTHR30465">
    <property type="entry name" value="INNER MEMBRANE ABC TRANSPORTER"/>
    <property type="match status" value="1"/>
</dbReference>